<reference evidence="3" key="1">
    <citation type="submission" date="2023-04" db="EMBL/GenBank/DDBJ databases">
        <title>Comparative genomic analysis of Cohnella hashimotonis sp. nov., isolated from the International Space Station.</title>
        <authorList>
            <person name="Venkateswaran K."/>
            <person name="Simpson A."/>
        </authorList>
    </citation>
    <scope>NUCLEOTIDE SEQUENCE</scope>
    <source>
        <strain evidence="3">F6_2S_P_1</strain>
    </source>
</reference>
<dbReference type="EC" id="1.-.-.-" evidence="3"/>
<proteinExistence type="inferred from homology"/>
<dbReference type="PROSITE" id="PS00061">
    <property type="entry name" value="ADH_SHORT"/>
    <property type="match status" value="1"/>
</dbReference>
<evidence type="ECO:0000313" key="3">
    <source>
        <dbReference type="EMBL" id="MDI4647075.1"/>
    </source>
</evidence>
<dbReference type="InterPro" id="IPR036291">
    <property type="entry name" value="NAD(P)-bd_dom_sf"/>
</dbReference>
<dbReference type="CDD" id="cd05233">
    <property type="entry name" value="SDR_c"/>
    <property type="match status" value="1"/>
</dbReference>
<dbReference type="PRINTS" id="PR00081">
    <property type="entry name" value="GDHRDH"/>
</dbReference>
<dbReference type="PANTHER" id="PTHR43639:SF1">
    <property type="entry name" value="SHORT-CHAIN DEHYDROGENASE_REDUCTASE FAMILY PROTEIN"/>
    <property type="match status" value="1"/>
</dbReference>
<keyword evidence="4" id="KW-1185">Reference proteome</keyword>
<sequence>MEGRLKDKVIAVTGGTKGIGRGIVEMAVREGAKVAFGGRSASEGEELASRLSAEYGDRICFVQGNIAESATCRMFIERTVNRFGRIDGLVNNAGWFPRATLLETDDALYDQVFDVNMKSAFFCSRFAIEHMLESGGGSIVHMGSTHGFGGIDDLAAYGCAKGAMHTLSKHIARNYAAQKIRSNWVTVGWVATEGEVARVEKDGIDAQDLEALGKSQVPSGRLQTVEDMAYGVIYLLADESSQVTGTDIHITGGFNI</sequence>
<evidence type="ECO:0000256" key="1">
    <source>
        <dbReference type="ARBA" id="ARBA00006484"/>
    </source>
</evidence>
<dbReference type="GO" id="GO:0016491">
    <property type="term" value="F:oxidoreductase activity"/>
    <property type="evidence" value="ECO:0007669"/>
    <property type="project" value="UniProtKB-KW"/>
</dbReference>
<name>A0ABT6TK15_9BACL</name>
<dbReference type="PRINTS" id="PR00080">
    <property type="entry name" value="SDRFAMILY"/>
</dbReference>
<protein>
    <submittedName>
        <fullName evidence="3">SDR family oxidoreductase</fullName>
        <ecNumber evidence="3">1.-.-.-</ecNumber>
    </submittedName>
</protein>
<dbReference type="PANTHER" id="PTHR43639">
    <property type="entry name" value="OXIDOREDUCTASE, SHORT-CHAIN DEHYDROGENASE/REDUCTASE FAMILY (AFU_ORTHOLOGUE AFUA_5G02870)"/>
    <property type="match status" value="1"/>
</dbReference>
<dbReference type="InterPro" id="IPR002347">
    <property type="entry name" value="SDR_fam"/>
</dbReference>
<gene>
    <name evidence="3" type="ORF">KB449_19010</name>
</gene>
<keyword evidence="2 3" id="KW-0560">Oxidoreductase</keyword>
<comment type="similarity">
    <text evidence="1">Belongs to the short-chain dehydrogenases/reductases (SDR) family.</text>
</comment>
<dbReference type="RefSeq" id="WP_282909879.1">
    <property type="nucleotide sequence ID" value="NZ_JAGRPV010000001.1"/>
</dbReference>
<dbReference type="EMBL" id="JAGRPV010000001">
    <property type="protein sequence ID" value="MDI4647075.1"/>
    <property type="molecule type" value="Genomic_DNA"/>
</dbReference>
<organism evidence="3 4">
    <name type="scientific">Cohnella hashimotonis</name>
    <dbReference type="NCBI Taxonomy" id="2826895"/>
    <lineage>
        <taxon>Bacteria</taxon>
        <taxon>Bacillati</taxon>
        <taxon>Bacillota</taxon>
        <taxon>Bacilli</taxon>
        <taxon>Bacillales</taxon>
        <taxon>Paenibacillaceae</taxon>
        <taxon>Cohnella</taxon>
    </lineage>
</organism>
<evidence type="ECO:0000313" key="4">
    <source>
        <dbReference type="Proteomes" id="UP001161691"/>
    </source>
</evidence>
<dbReference type="SUPFAM" id="SSF51735">
    <property type="entry name" value="NAD(P)-binding Rossmann-fold domains"/>
    <property type="match status" value="1"/>
</dbReference>
<accession>A0ABT6TK15</accession>
<dbReference type="Proteomes" id="UP001161691">
    <property type="component" value="Unassembled WGS sequence"/>
</dbReference>
<dbReference type="Pfam" id="PF13561">
    <property type="entry name" value="adh_short_C2"/>
    <property type="match status" value="1"/>
</dbReference>
<evidence type="ECO:0000256" key="2">
    <source>
        <dbReference type="ARBA" id="ARBA00023002"/>
    </source>
</evidence>
<dbReference type="Gene3D" id="3.40.50.720">
    <property type="entry name" value="NAD(P)-binding Rossmann-like Domain"/>
    <property type="match status" value="1"/>
</dbReference>
<dbReference type="InterPro" id="IPR020904">
    <property type="entry name" value="Sc_DH/Rdtase_CS"/>
</dbReference>
<comment type="caution">
    <text evidence="3">The sequence shown here is derived from an EMBL/GenBank/DDBJ whole genome shotgun (WGS) entry which is preliminary data.</text>
</comment>